<feature type="chain" id="PRO_5046159775" evidence="11">
    <location>
        <begin position="20"/>
        <end position="361"/>
    </location>
</feature>
<keyword evidence="8" id="KW-0626">Porin</keyword>
<accession>A0ABU9C3N9</accession>
<dbReference type="CDD" id="cd00342">
    <property type="entry name" value="gram_neg_porins"/>
    <property type="match status" value="1"/>
</dbReference>
<evidence type="ECO:0000313" key="13">
    <source>
        <dbReference type="EMBL" id="MEK8046464.1"/>
    </source>
</evidence>
<keyword evidence="5" id="KW-0812">Transmembrane</keyword>
<keyword evidence="10" id="KW-0998">Cell outer membrane</keyword>
<keyword evidence="4" id="KW-1134">Transmembrane beta strand</keyword>
<dbReference type="Proteomes" id="UP001379945">
    <property type="component" value="Unassembled WGS sequence"/>
</dbReference>
<dbReference type="SUPFAM" id="SSF56935">
    <property type="entry name" value="Porins"/>
    <property type="match status" value="1"/>
</dbReference>
<sequence>MKMASISGACALVFGSALAVPAAAQSSVTISGILDVAVRRVSNDGVGSANAVVSGSNSTSRLNVSVLEDLGGGLKAGATLEHGLMVDTGAVATADKFWDRRATVSLMDDRLGEARLGRDYVPSYSVWTRLDPFSYVGAARSANLISATPTGPIKSAYGSAANTTVRADNTVQWLLPSGLGGLEGGVMLAAGEGRDATAGRGRVVGARLGYSFGDVSIAAAQTETRNSLTTTGSFKDGVLGAQLQLAPVKLGLAWRTFKLADSKQALLMASASSSFGAHEVKASWVRSNFSGRVGSTVIDANDSTQLGLGYVYNLSKRTALYGTLARISNDGAAKVVVTDGPAGMAAGGTSKALEAGVRHRF</sequence>
<keyword evidence="14" id="KW-1185">Reference proteome</keyword>
<comment type="subcellular location">
    <subcellularLocation>
        <location evidence="1">Cell outer membrane</location>
        <topology evidence="1">Multi-pass membrane protein</topology>
    </subcellularLocation>
</comment>
<evidence type="ECO:0000256" key="6">
    <source>
        <dbReference type="ARBA" id="ARBA00022729"/>
    </source>
</evidence>
<keyword evidence="9" id="KW-0472">Membrane</keyword>
<feature type="signal peptide" evidence="11">
    <location>
        <begin position="1"/>
        <end position="19"/>
    </location>
</feature>
<evidence type="ECO:0000256" key="10">
    <source>
        <dbReference type="ARBA" id="ARBA00023237"/>
    </source>
</evidence>
<evidence type="ECO:0000256" key="5">
    <source>
        <dbReference type="ARBA" id="ARBA00022692"/>
    </source>
</evidence>
<gene>
    <name evidence="13" type="ORF">AACH00_08920</name>
</gene>
<keyword evidence="6 11" id="KW-0732">Signal</keyword>
<feature type="domain" description="Porin" evidence="12">
    <location>
        <begin position="11"/>
        <end position="331"/>
    </location>
</feature>
<dbReference type="RefSeq" id="WP_341398752.1">
    <property type="nucleotide sequence ID" value="NZ_JBBUTI010000005.1"/>
</dbReference>
<evidence type="ECO:0000313" key="14">
    <source>
        <dbReference type="Proteomes" id="UP001379945"/>
    </source>
</evidence>
<comment type="subunit">
    <text evidence="2">Homotrimer.</text>
</comment>
<keyword evidence="3" id="KW-0813">Transport</keyword>
<evidence type="ECO:0000256" key="7">
    <source>
        <dbReference type="ARBA" id="ARBA00023065"/>
    </source>
</evidence>
<evidence type="ECO:0000256" key="11">
    <source>
        <dbReference type="SAM" id="SignalP"/>
    </source>
</evidence>
<evidence type="ECO:0000256" key="8">
    <source>
        <dbReference type="ARBA" id="ARBA00023114"/>
    </source>
</evidence>
<evidence type="ECO:0000256" key="1">
    <source>
        <dbReference type="ARBA" id="ARBA00004571"/>
    </source>
</evidence>
<dbReference type="InterPro" id="IPR023614">
    <property type="entry name" value="Porin_dom_sf"/>
</dbReference>
<dbReference type="InterPro" id="IPR050298">
    <property type="entry name" value="Gram-neg_bact_OMP"/>
</dbReference>
<dbReference type="EMBL" id="JBBUTI010000005">
    <property type="protein sequence ID" value="MEK8046464.1"/>
    <property type="molecule type" value="Genomic_DNA"/>
</dbReference>
<dbReference type="PANTHER" id="PTHR34501:SF9">
    <property type="entry name" value="MAJOR OUTER MEMBRANE PROTEIN P.IA"/>
    <property type="match status" value="1"/>
</dbReference>
<evidence type="ECO:0000256" key="2">
    <source>
        <dbReference type="ARBA" id="ARBA00011233"/>
    </source>
</evidence>
<dbReference type="PANTHER" id="PTHR34501">
    <property type="entry name" value="PROTEIN YDDL-RELATED"/>
    <property type="match status" value="1"/>
</dbReference>
<evidence type="ECO:0000259" key="12">
    <source>
        <dbReference type="Pfam" id="PF13609"/>
    </source>
</evidence>
<keyword evidence="7" id="KW-0406">Ion transport</keyword>
<comment type="caution">
    <text evidence="13">The sequence shown here is derived from an EMBL/GenBank/DDBJ whole genome shotgun (WGS) entry which is preliminary data.</text>
</comment>
<name>A0ABU9C3N9_9BURK</name>
<reference evidence="13 14" key="1">
    <citation type="submission" date="2024-04" db="EMBL/GenBank/DDBJ databases">
        <title>Novel species of the genus Ideonella isolated from streams.</title>
        <authorList>
            <person name="Lu H."/>
        </authorList>
    </citation>
    <scope>NUCLEOTIDE SEQUENCE [LARGE SCALE GENOMIC DNA]</scope>
    <source>
        <strain evidence="13 14">LYT19W</strain>
    </source>
</reference>
<evidence type="ECO:0000256" key="4">
    <source>
        <dbReference type="ARBA" id="ARBA00022452"/>
    </source>
</evidence>
<evidence type="ECO:0000256" key="9">
    <source>
        <dbReference type="ARBA" id="ARBA00023136"/>
    </source>
</evidence>
<dbReference type="Pfam" id="PF13609">
    <property type="entry name" value="Porin_4"/>
    <property type="match status" value="1"/>
</dbReference>
<dbReference type="Gene3D" id="2.40.160.10">
    <property type="entry name" value="Porin"/>
    <property type="match status" value="1"/>
</dbReference>
<dbReference type="InterPro" id="IPR033900">
    <property type="entry name" value="Gram_neg_porin_domain"/>
</dbReference>
<protein>
    <submittedName>
        <fullName evidence="13">Porin</fullName>
    </submittedName>
</protein>
<organism evidence="13 14">
    <name type="scientific">Ideonella margarita</name>
    <dbReference type="NCBI Taxonomy" id="2984191"/>
    <lineage>
        <taxon>Bacteria</taxon>
        <taxon>Pseudomonadati</taxon>
        <taxon>Pseudomonadota</taxon>
        <taxon>Betaproteobacteria</taxon>
        <taxon>Burkholderiales</taxon>
        <taxon>Sphaerotilaceae</taxon>
        <taxon>Ideonella</taxon>
    </lineage>
</organism>
<evidence type="ECO:0000256" key="3">
    <source>
        <dbReference type="ARBA" id="ARBA00022448"/>
    </source>
</evidence>
<proteinExistence type="predicted"/>